<reference evidence="2 3" key="1">
    <citation type="submission" date="2014-04" db="EMBL/GenBank/DDBJ databases">
        <authorList>
            <consortium name="DOE Joint Genome Institute"/>
            <person name="Kuo A."/>
            <person name="Kohler A."/>
            <person name="Nagy L.G."/>
            <person name="Floudas D."/>
            <person name="Copeland A."/>
            <person name="Barry K.W."/>
            <person name="Cichocki N."/>
            <person name="Veneault-Fourrey C."/>
            <person name="LaButti K."/>
            <person name="Lindquist E.A."/>
            <person name="Lipzen A."/>
            <person name="Lundell T."/>
            <person name="Morin E."/>
            <person name="Murat C."/>
            <person name="Sun H."/>
            <person name="Tunlid A."/>
            <person name="Henrissat B."/>
            <person name="Grigoriev I.V."/>
            <person name="Hibbett D.S."/>
            <person name="Martin F."/>
            <person name="Nordberg H.P."/>
            <person name="Cantor M.N."/>
            <person name="Hua S.X."/>
        </authorList>
    </citation>
    <scope>NUCLEOTIDE SEQUENCE [LARGE SCALE GENOMIC DNA]</scope>
    <source>
        <strain evidence="2 3">Foug A</strain>
    </source>
</reference>
<reference evidence="3" key="2">
    <citation type="submission" date="2015-01" db="EMBL/GenBank/DDBJ databases">
        <title>Evolutionary Origins and Diversification of the Mycorrhizal Mutualists.</title>
        <authorList>
            <consortium name="DOE Joint Genome Institute"/>
            <consortium name="Mycorrhizal Genomics Consortium"/>
            <person name="Kohler A."/>
            <person name="Kuo A."/>
            <person name="Nagy L.G."/>
            <person name="Floudas D."/>
            <person name="Copeland A."/>
            <person name="Barry K.W."/>
            <person name="Cichocki N."/>
            <person name="Veneault-Fourrey C."/>
            <person name="LaButti K."/>
            <person name="Lindquist E.A."/>
            <person name="Lipzen A."/>
            <person name="Lundell T."/>
            <person name="Morin E."/>
            <person name="Murat C."/>
            <person name="Riley R."/>
            <person name="Ohm R."/>
            <person name="Sun H."/>
            <person name="Tunlid A."/>
            <person name="Henrissat B."/>
            <person name="Grigoriev I.V."/>
            <person name="Hibbett D.S."/>
            <person name="Martin F."/>
        </authorList>
    </citation>
    <scope>NUCLEOTIDE SEQUENCE [LARGE SCALE GENOMIC DNA]</scope>
    <source>
        <strain evidence="3">Foug A</strain>
    </source>
</reference>
<dbReference type="InParanoid" id="A0A0C3DGV5"/>
<accession>A0A0C3DGV5</accession>
<dbReference type="AlphaFoldDB" id="A0A0C3DGV5"/>
<protein>
    <submittedName>
        <fullName evidence="2">Uncharacterized protein</fullName>
    </submittedName>
</protein>
<dbReference type="Proteomes" id="UP000053989">
    <property type="component" value="Unassembled WGS sequence"/>
</dbReference>
<proteinExistence type="predicted"/>
<dbReference type="HOGENOM" id="CLU_2442147_0_0_1"/>
<evidence type="ECO:0000313" key="2">
    <source>
        <dbReference type="EMBL" id="KIM55574.1"/>
    </source>
</evidence>
<feature type="region of interest" description="Disordered" evidence="1">
    <location>
        <begin position="43"/>
        <end position="63"/>
    </location>
</feature>
<name>A0A0C3DGV5_9AGAM</name>
<dbReference type="EMBL" id="KN822132">
    <property type="protein sequence ID" value="KIM55574.1"/>
    <property type="molecule type" value="Genomic_DNA"/>
</dbReference>
<organism evidence="2 3">
    <name type="scientific">Scleroderma citrinum Foug A</name>
    <dbReference type="NCBI Taxonomy" id="1036808"/>
    <lineage>
        <taxon>Eukaryota</taxon>
        <taxon>Fungi</taxon>
        <taxon>Dikarya</taxon>
        <taxon>Basidiomycota</taxon>
        <taxon>Agaricomycotina</taxon>
        <taxon>Agaricomycetes</taxon>
        <taxon>Agaricomycetidae</taxon>
        <taxon>Boletales</taxon>
        <taxon>Sclerodermatineae</taxon>
        <taxon>Sclerodermataceae</taxon>
        <taxon>Scleroderma</taxon>
    </lineage>
</organism>
<keyword evidence="3" id="KW-1185">Reference proteome</keyword>
<evidence type="ECO:0000256" key="1">
    <source>
        <dbReference type="SAM" id="MobiDB-lite"/>
    </source>
</evidence>
<sequence length="90" mass="10048">MRKQYKRSYTESSMTEVQGTVADAIVAPAGRVFTGITGGRCLSAKQTGSESPAPPSRQWTSNSWDGWWSRSRDMVSQKNHPSSPRCYYTL</sequence>
<gene>
    <name evidence="2" type="ORF">SCLCIDRAFT_1221054</name>
</gene>
<evidence type="ECO:0000313" key="3">
    <source>
        <dbReference type="Proteomes" id="UP000053989"/>
    </source>
</evidence>